<dbReference type="CDD" id="cd05263">
    <property type="entry name" value="MupV_like_SDR_e"/>
    <property type="match status" value="1"/>
</dbReference>
<dbReference type="InterPro" id="IPR013120">
    <property type="entry name" value="FAR_NAD-bd"/>
</dbReference>
<dbReference type="PANTHER" id="PTHR11011">
    <property type="entry name" value="MALE STERILITY PROTEIN 2-RELATED"/>
    <property type="match status" value="1"/>
</dbReference>
<organism evidence="2 3">
    <name type="scientific">Pyrinomonas methylaliphatogenes</name>
    <dbReference type="NCBI Taxonomy" id="454194"/>
    <lineage>
        <taxon>Bacteria</taxon>
        <taxon>Pseudomonadati</taxon>
        <taxon>Acidobacteriota</taxon>
        <taxon>Blastocatellia</taxon>
        <taxon>Blastocatellales</taxon>
        <taxon>Pyrinomonadaceae</taxon>
        <taxon>Pyrinomonas</taxon>
    </lineage>
</organism>
<dbReference type="GO" id="GO:0080019">
    <property type="term" value="F:alcohol-forming very long-chain fatty acyl-CoA reductase activity"/>
    <property type="evidence" value="ECO:0007669"/>
    <property type="project" value="InterPro"/>
</dbReference>
<dbReference type="InterPro" id="IPR026055">
    <property type="entry name" value="FAR"/>
</dbReference>
<proteinExistence type="predicted"/>
<reference evidence="2 3" key="2">
    <citation type="submission" date="2015-01" db="EMBL/GenBank/DDBJ databases">
        <title>Complete genome sequence of Pyrinomonas methylaliphatogenes type strain K22T.</title>
        <authorList>
            <person name="Lee K.C.Y."/>
            <person name="Power J.F."/>
            <person name="Dunfield P.F."/>
            <person name="Morgan X.C."/>
            <person name="Huttenhower C."/>
            <person name="Stott M.B."/>
        </authorList>
    </citation>
    <scope>NUCLEOTIDE SEQUENCE [LARGE SCALE GENOMIC DNA]</scope>
    <source>
        <strain evidence="2 3">K22</strain>
    </source>
</reference>
<evidence type="ECO:0000313" key="2">
    <source>
        <dbReference type="EMBL" id="CDM64482.1"/>
    </source>
</evidence>
<dbReference type="Pfam" id="PF07993">
    <property type="entry name" value="NAD_binding_4"/>
    <property type="match status" value="1"/>
</dbReference>
<dbReference type="EMBL" id="CBXV010000002">
    <property type="protein sequence ID" value="CDM64482.1"/>
    <property type="molecule type" value="Genomic_DNA"/>
</dbReference>
<dbReference type="Gene3D" id="3.40.50.720">
    <property type="entry name" value="NAD(P)-binding Rossmann-like Domain"/>
    <property type="match status" value="1"/>
</dbReference>
<dbReference type="Proteomes" id="UP000031518">
    <property type="component" value="Unassembled WGS sequence"/>
</dbReference>
<sequence length="393" mass="44300">MCLYCKKALKVSIARLAKASRELSPYRALRHISSKITRSMKTIFVTGFPGFIAGRLIELLAQDDNARFLLLVEPRFGARARAEIARLAQKTAGDRDRFHLLEGDITQPQLGLSTMEFERAREETTALFHLAAIYDLAVARDVAMRVNVEGTRNVNRFALKLPRLERYHYVSTCYVAGKRTGLIRETELEHSAGFRNFYEESKYLAELEVDRLKDCLPITIYRPAVVCGDSKTGETTKYDGIYYLINYILMQPDLLSLVNIGNKRVRLNVVPVDFVVRAMATLARDERAIGATVHLADPEPLTTYDLFETIAEAAAGHGSRLHVPPTLVRSTLQLPFSETITGLPRVGVPYFFIEQIYDTTRARELLEPHGVVCPSFPSYVHALIAYVRAHPQP</sequence>
<name>A0A0B6WUS9_9BACT</name>
<evidence type="ECO:0000313" key="3">
    <source>
        <dbReference type="Proteomes" id="UP000031518"/>
    </source>
</evidence>
<feature type="domain" description="Thioester reductase (TE)" evidence="1">
    <location>
        <begin position="45"/>
        <end position="279"/>
    </location>
</feature>
<evidence type="ECO:0000259" key="1">
    <source>
        <dbReference type="Pfam" id="PF07993"/>
    </source>
</evidence>
<dbReference type="InterPro" id="IPR036291">
    <property type="entry name" value="NAD(P)-bd_dom_sf"/>
</dbReference>
<dbReference type="STRING" id="454194.PYK22_00476"/>
<reference evidence="2 3" key="1">
    <citation type="submission" date="2013-12" db="EMBL/GenBank/DDBJ databases">
        <authorList>
            <person name="Stott M."/>
        </authorList>
    </citation>
    <scope>NUCLEOTIDE SEQUENCE [LARGE SCALE GENOMIC DNA]</scope>
    <source>
        <strain evidence="2 3">K22</strain>
    </source>
</reference>
<keyword evidence="3" id="KW-1185">Reference proteome</keyword>
<dbReference type="AlphaFoldDB" id="A0A0B6WUS9"/>
<dbReference type="SUPFAM" id="SSF51735">
    <property type="entry name" value="NAD(P)-binding Rossmann-fold domains"/>
    <property type="match status" value="1"/>
</dbReference>
<gene>
    <name evidence="2" type="ORF">PYK22_00476</name>
</gene>
<accession>A0A0B6WUS9</accession>
<protein>
    <submittedName>
        <fullName evidence="2">Male sterility protein</fullName>
    </submittedName>
</protein>